<evidence type="ECO:0000313" key="1">
    <source>
        <dbReference type="EMBL" id="GAJ13922.1"/>
    </source>
</evidence>
<accession>X1VAP5</accession>
<proteinExistence type="predicted"/>
<feature type="non-terminal residue" evidence="1">
    <location>
        <position position="1"/>
    </location>
</feature>
<sequence>VSFGVEKDRTQYGIANAVTRAAQDEEKFESGLELERLGGKLVEMKPEAFYALSQN</sequence>
<reference evidence="1" key="1">
    <citation type="journal article" date="2014" name="Front. Microbiol.">
        <title>High frequency of phylogenetically diverse reductive dehalogenase-homologous genes in deep subseafloor sedimentary metagenomes.</title>
        <authorList>
            <person name="Kawai M."/>
            <person name="Futagami T."/>
            <person name="Toyoda A."/>
            <person name="Takaki Y."/>
            <person name="Nishi S."/>
            <person name="Hori S."/>
            <person name="Arai W."/>
            <person name="Tsubouchi T."/>
            <person name="Morono Y."/>
            <person name="Uchiyama I."/>
            <person name="Ito T."/>
            <person name="Fujiyama A."/>
            <person name="Inagaki F."/>
            <person name="Takami H."/>
        </authorList>
    </citation>
    <scope>NUCLEOTIDE SEQUENCE</scope>
    <source>
        <strain evidence="1">Expedition CK06-06</strain>
    </source>
</reference>
<comment type="caution">
    <text evidence="1">The sequence shown here is derived from an EMBL/GenBank/DDBJ whole genome shotgun (WGS) entry which is preliminary data.</text>
</comment>
<dbReference type="AlphaFoldDB" id="X1VAP5"/>
<organism evidence="1">
    <name type="scientific">marine sediment metagenome</name>
    <dbReference type="NCBI Taxonomy" id="412755"/>
    <lineage>
        <taxon>unclassified sequences</taxon>
        <taxon>metagenomes</taxon>
        <taxon>ecological metagenomes</taxon>
    </lineage>
</organism>
<name>X1VAP5_9ZZZZ</name>
<protein>
    <submittedName>
        <fullName evidence="1">Uncharacterized protein</fullName>
    </submittedName>
</protein>
<gene>
    <name evidence="1" type="ORF">S12H4_53188</name>
</gene>
<dbReference type="EMBL" id="BARW01033829">
    <property type="protein sequence ID" value="GAJ13922.1"/>
    <property type="molecule type" value="Genomic_DNA"/>
</dbReference>